<feature type="compositionally biased region" description="Polar residues" evidence="1">
    <location>
        <begin position="42"/>
        <end position="63"/>
    </location>
</feature>
<feature type="compositionally biased region" description="Basic and acidic residues" evidence="1">
    <location>
        <begin position="111"/>
        <end position="124"/>
    </location>
</feature>
<comment type="caution">
    <text evidence="2">The sequence shown here is derived from an EMBL/GenBank/DDBJ whole genome shotgun (WGS) entry which is preliminary data.</text>
</comment>
<feature type="non-terminal residue" evidence="2">
    <location>
        <position position="166"/>
    </location>
</feature>
<dbReference type="AlphaFoldDB" id="A0A9N9KGH0"/>
<dbReference type="Proteomes" id="UP000789405">
    <property type="component" value="Unassembled WGS sequence"/>
</dbReference>
<accession>A0A9N9KGH0</accession>
<dbReference type="EMBL" id="CAJVPY010071582">
    <property type="protein sequence ID" value="CAG8828558.1"/>
    <property type="molecule type" value="Genomic_DNA"/>
</dbReference>
<protein>
    <submittedName>
        <fullName evidence="2">21956_t:CDS:1</fullName>
    </submittedName>
</protein>
<evidence type="ECO:0000313" key="3">
    <source>
        <dbReference type="Proteomes" id="UP000789405"/>
    </source>
</evidence>
<evidence type="ECO:0000313" key="2">
    <source>
        <dbReference type="EMBL" id="CAG8828558.1"/>
    </source>
</evidence>
<feature type="non-terminal residue" evidence="2">
    <location>
        <position position="1"/>
    </location>
</feature>
<reference evidence="2" key="1">
    <citation type="submission" date="2021-06" db="EMBL/GenBank/DDBJ databases">
        <authorList>
            <person name="Kallberg Y."/>
            <person name="Tangrot J."/>
            <person name="Rosling A."/>
        </authorList>
    </citation>
    <scope>NUCLEOTIDE SEQUENCE</scope>
    <source>
        <strain evidence="2">MA453B</strain>
    </source>
</reference>
<organism evidence="2 3">
    <name type="scientific">Dentiscutata erythropus</name>
    <dbReference type="NCBI Taxonomy" id="1348616"/>
    <lineage>
        <taxon>Eukaryota</taxon>
        <taxon>Fungi</taxon>
        <taxon>Fungi incertae sedis</taxon>
        <taxon>Mucoromycota</taxon>
        <taxon>Glomeromycotina</taxon>
        <taxon>Glomeromycetes</taxon>
        <taxon>Diversisporales</taxon>
        <taxon>Gigasporaceae</taxon>
        <taxon>Dentiscutata</taxon>
    </lineage>
</organism>
<proteinExistence type="predicted"/>
<keyword evidence="3" id="KW-1185">Reference proteome</keyword>
<name>A0A9N9KGH0_9GLOM</name>
<gene>
    <name evidence="2" type="ORF">DERYTH_LOCUS28515</name>
</gene>
<evidence type="ECO:0000256" key="1">
    <source>
        <dbReference type="SAM" id="MobiDB-lite"/>
    </source>
</evidence>
<feature type="region of interest" description="Disordered" evidence="1">
    <location>
        <begin position="42"/>
        <end position="129"/>
    </location>
</feature>
<sequence length="166" mass="18541">RPLVINTINNHLQNNKQIVAHPSFKPPPRGSSLASFQQSNQISNFNGNDASKNGSNIRQSRLSSLGDINEHEEGTNLKIPDFPVPPEKSIVPKPSLEKSIVPKPSLGEPIIPKHESQDPSELIKKPGKSHKHYNAAQKALELFKFLANDWDSWNFYAESKGVKIYQ</sequence>